<feature type="region of interest" description="Disordered" evidence="1">
    <location>
        <begin position="86"/>
        <end position="107"/>
    </location>
</feature>
<dbReference type="EMBL" id="MCFG01000003">
    <property type="protein sequence ID" value="ORX87992.1"/>
    <property type="molecule type" value="Genomic_DNA"/>
</dbReference>
<organism evidence="3 4">
    <name type="scientific">Anaeromyces robustus</name>
    <dbReference type="NCBI Taxonomy" id="1754192"/>
    <lineage>
        <taxon>Eukaryota</taxon>
        <taxon>Fungi</taxon>
        <taxon>Fungi incertae sedis</taxon>
        <taxon>Chytridiomycota</taxon>
        <taxon>Chytridiomycota incertae sedis</taxon>
        <taxon>Neocallimastigomycetes</taxon>
        <taxon>Neocallimastigales</taxon>
        <taxon>Neocallimastigaceae</taxon>
        <taxon>Anaeromyces</taxon>
    </lineage>
</organism>
<dbReference type="AlphaFoldDB" id="A0A1Y1XQH5"/>
<proteinExistence type="predicted"/>
<sequence length="546" mass="63650">MENNESITETTTPNTEIKERDNNNINESNNESLTENNHNIETVTENNINTEGISENAIESPPLISNNDITGKKVYSEDKHVDDNISLNSRNDIETKSKSTTNKFPQSSLMESLPNQIIKDDVPKEAKETTTDFNFCDMFDNVEKSFNNSIKDDIEKVNSKFNNLGHTVKFKDFEGDFNNIDEKSTSTQITNVNINDPLSKNFDFPLKHNRIANIEDMRSSKNIIRIFHKSETIAENISNIENKERFKNRFNKPKQLGLSSIRKHSTFISDAHFLNKNRHDFFDESLKEEANSVNEKDLNDLHMNKSNSTPNLSTEDNLNELSDQRLKSFIKEKKAKKKDKLPITTFKKKPTKGNNISSSSLDLLLNKDHEDIGYIDKIMLQKMNNTSKERNIINSSEFERNKNKYSEERFYYPIEFTDNVEGRKLYYEYKIRKNMSTEPLIIHRRNLLFVICFLLTLFLLALLIYDYHSLLINEKNSIFFSWINAIYILHIIDISIALLAFIYSNESSKKVFTMFTILLGLFTIVLFILRFIFNWTTKNLIPVDYK</sequence>
<dbReference type="OrthoDB" id="10501112at2759"/>
<keyword evidence="2" id="KW-1133">Transmembrane helix</keyword>
<evidence type="ECO:0000256" key="1">
    <source>
        <dbReference type="SAM" id="MobiDB-lite"/>
    </source>
</evidence>
<evidence type="ECO:0000313" key="3">
    <source>
        <dbReference type="EMBL" id="ORX87992.1"/>
    </source>
</evidence>
<accession>A0A1Y1XQH5</accession>
<name>A0A1Y1XQH5_9FUNG</name>
<feature type="region of interest" description="Disordered" evidence="1">
    <location>
        <begin position="1"/>
        <end position="39"/>
    </location>
</feature>
<feature type="compositionally biased region" description="Basic and acidic residues" evidence="1">
    <location>
        <begin position="294"/>
        <end position="303"/>
    </location>
</feature>
<feature type="transmembrane region" description="Helical" evidence="2">
    <location>
        <begin position="485"/>
        <end position="504"/>
    </location>
</feature>
<feature type="compositionally biased region" description="Polar residues" evidence="1">
    <location>
        <begin position="98"/>
        <end position="107"/>
    </location>
</feature>
<feature type="transmembrane region" description="Helical" evidence="2">
    <location>
        <begin position="511"/>
        <end position="533"/>
    </location>
</feature>
<keyword evidence="2" id="KW-0472">Membrane</keyword>
<feature type="compositionally biased region" description="Polar residues" evidence="1">
    <location>
        <begin position="304"/>
        <end position="316"/>
    </location>
</feature>
<feature type="compositionally biased region" description="Polar residues" evidence="1">
    <location>
        <begin position="1"/>
        <end position="15"/>
    </location>
</feature>
<feature type="region of interest" description="Disordered" evidence="1">
    <location>
        <begin position="294"/>
        <end position="316"/>
    </location>
</feature>
<dbReference type="Proteomes" id="UP000193944">
    <property type="component" value="Unassembled WGS sequence"/>
</dbReference>
<evidence type="ECO:0000313" key="4">
    <source>
        <dbReference type="Proteomes" id="UP000193944"/>
    </source>
</evidence>
<keyword evidence="4" id="KW-1185">Reference proteome</keyword>
<reference evidence="3 4" key="2">
    <citation type="submission" date="2016-08" db="EMBL/GenBank/DDBJ databases">
        <title>Pervasive Adenine N6-methylation of Active Genes in Fungi.</title>
        <authorList>
            <consortium name="DOE Joint Genome Institute"/>
            <person name="Mondo S.J."/>
            <person name="Dannebaum R.O."/>
            <person name="Kuo R.C."/>
            <person name="Labutti K."/>
            <person name="Haridas S."/>
            <person name="Kuo A."/>
            <person name="Salamov A."/>
            <person name="Ahrendt S.R."/>
            <person name="Lipzen A."/>
            <person name="Sullivan W."/>
            <person name="Andreopoulos W.B."/>
            <person name="Clum A."/>
            <person name="Lindquist E."/>
            <person name="Daum C."/>
            <person name="Ramamoorthy G.K."/>
            <person name="Gryganskyi A."/>
            <person name="Culley D."/>
            <person name="Magnuson J.K."/>
            <person name="James T.Y."/>
            <person name="O'Malley M.A."/>
            <person name="Stajich J.E."/>
            <person name="Spatafora J.W."/>
            <person name="Visel A."/>
            <person name="Grigoriev I.V."/>
        </authorList>
    </citation>
    <scope>NUCLEOTIDE SEQUENCE [LARGE SCALE GENOMIC DNA]</scope>
    <source>
        <strain evidence="3 4">S4</strain>
    </source>
</reference>
<reference evidence="3 4" key="1">
    <citation type="submission" date="2016-08" db="EMBL/GenBank/DDBJ databases">
        <title>A Parts List for Fungal Cellulosomes Revealed by Comparative Genomics.</title>
        <authorList>
            <consortium name="DOE Joint Genome Institute"/>
            <person name="Haitjema C.H."/>
            <person name="Gilmore S.P."/>
            <person name="Henske J.K."/>
            <person name="Solomon K.V."/>
            <person name="De Groot R."/>
            <person name="Kuo A."/>
            <person name="Mondo S.J."/>
            <person name="Salamov A.A."/>
            <person name="Labutti K."/>
            <person name="Zhao Z."/>
            <person name="Chiniquy J."/>
            <person name="Barry K."/>
            <person name="Brewer H.M."/>
            <person name="Purvine S.O."/>
            <person name="Wright A.T."/>
            <person name="Boxma B."/>
            <person name="Van Alen T."/>
            <person name="Hackstein J.H."/>
            <person name="Baker S.E."/>
            <person name="Grigoriev I.V."/>
            <person name="O'Malley M.A."/>
        </authorList>
    </citation>
    <scope>NUCLEOTIDE SEQUENCE [LARGE SCALE GENOMIC DNA]</scope>
    <source>
        <strain evidence="3 4">S4</strain>
    </source>
</reference>
<protein>
    <submittedName>
        <fullName evidence="3">Uncharacterized protein</fullName>
    </submittedName>
</protein>
<comment type="caution">
    <text evidence="3">The sequence shown here is derived from an EMBL/GenBank/DDBJ whole genome shotgun (WGS) entry which is preliminary data.</text>
</comment>
<evidence type="ECO:0000256" key="2">
    <source>
        <dbReference type="SAM" id="Phobius"/>
    </source>
</evidence>
<feature type="compositionally biased region" description="Low complexity" evidence="1">
    <location>
        <begin position="23"/>
        <end position="39"/>
    </location>
</feature>
<feature type="transmembrane region" description="Helical" evidence="2">
    <location>
        <begin position="447"/>
        <end position="465"/>
    </location>
</feature>
<gene>
    <name evidence="3" type="ORF">BCR32DRAFT_288929</name>
</gene>
<keyword evidence="2" id="KW-0812">Transmembrane</keyword>